<dbReference type="AlphaFoldDB" id="A0A7J8FSM9"/>
<dbReference type="Proteomes" id="UP000550707">
    <property type="component" value="Unassembled WGS sequence"/>
</dbReference>
<dbReference type="EMBL" id="JACASF010000011">
    <property type="protein sequence ID" value="KAF6450419.1"/>
    <property type="molecule type" value="Genomic_DNA"/>
</dbReference>
<sequence>MPKLGLPNSPAPSRLFTNVFSDLSSTYINSLGNLNSFYSFTNTAILTVPQIIFLRPKTSYLHPTALFKRKQKRFFINFFFSEKGGERNIYVREKHLSSASCMPSTGDLAHNLGMCPEWESNRCPLGALVEPNHWAPIGLCNQSSL</sequence>
<keyword evidence="2" id="KW-1185">Reference proteome</keyword>
<comment type="caution">
    <text evidence="1">The sequence shown here is derived from an EMBL/GenBank/DDBJ whole genome shotgun (WGS) entry which is preliminary data.</text>
</comment>
<protein>
    <submittedName>
        <fullName evidence="1">Uncharacterized protein</fullName>
    </submittedName>
</protein>
<reference evidence="1 2" key="1">
    <citation type="journal article" date="2020" name="Nature">
        <title>Six reference-quality genomes reveal evolution of bat adaptations.</title>
        <authorList>
            <person name="Jebb D."/>
            <person name="Huang Z."/>
            <person name="Pippel M."/>
            <person name="Hughes G.M."/>
            <person name="Lavrichenko K."/>
            <person name="Devanna P."/>
            <person name="Winkler S."/>
            <person name="Jermiin L.S."/>
            <person name="Skirmuntt E.C."/>
            <person name="Katzourakis A."/>
            <person name="Burkitt-Gray L."/>
            <person name="Ray D.A."/>
            <person name="Sullivan K.A.M."/>
            <person name="Roscito J.G."/>
            <person name="Kirilenko B.M."/>
            <person name="Davalos L.M."/>
            <person name="Corthals A.P."/>
            <person name="Power M.L."/>
            <person name="Jones G."/>
            <person name="Ransome R.D."/>
            <person name="Dechmann D.K.N."/>
            <person name="Locatelli A.G."/>
            <person name="Puechmaille S.J."/>
            <person name="Fedrigo O."/>
            <person name="Jarvis E.D."/>
            <person name="Hiller M."/>
            <person name="Vernes S.C."/>
            <person name="Myers E.W."/>
            <person name="Teeling E.C."/>
        </authorList>
    </citation>
    <scope>NUCLEOTIDE SEQUENCE [LARGE SCALE GENOMIC DNA]</scope>
    <source>
        <strain evidence="1">MMolMol1</strain>
        <tissue evidence="1">Muscle</tissue>
    </source>
</reference>
<evidence type="ECO:0000313" key="1">
    <source>
        <dbReference type="EMBL" id="KAF6450419.1"/>
    </source>
</evidence>
<gene>
    <name evidence="1" type="ORF">HJG59_008313</name>
</gene>
<organism evidence="1 2">
    <name type="scientific">Molossus molossus</name>
    <name type="common">Pallas' mastiff bat</name>
    <name type="synonym">Vespertilio molossus</name>
    <dbReference type="NCBI Taxonomy" id="27622"/>
    <lineage>
        <taxon>Eukaryota</taxon>
        <taxon>Metazoa</taxon>
        <taxon>Chordata</taxon>
        <taxon>Craniata</taxon>
        <taxon>Vertebrata</taxon>
        <taxon>Euteleostomi</taxon>
        <taxon>Mammalia</taxon>
        <taxon>Eutheria</taxon>
        <taxon>Laurasiatheria</taxon>
        <taxon>Chiroptera</taxon>
        <taxon>Yangochiroptera</taxon>
        <taxon>Molossidae</taxon>
        <taxon>Molossus</taxon>
    </lineage>
</organism>
<dbReference type="InParanoid" id="A0A7J8FSM9"/>
<accession>A0A7J8FSM9</accession>
<proteinExistence type="predicted"/>
<name>A0A7J8FSM9_MOLMO</name>
<evidence type="ECO:0000313" key="2">
    <source>
        <dbReference type="Proteomes" id="UP000550707"/>
    </source>
</evidence>